<dbReference type="SUPFAM" id="SSF57701">
    <property type="entry name" value="Zn2/Cys6 DNA-binding domain"/>
    <property type="match status" value="1"/>
</dbReference>
<keyword evidence="3" id="KW-0805">Transcription regulation</keyword>
<evidence type="ECO:0000256" key="7">
    <source>
        <dbReference type="SAM" id="MobiDB-lite"/>
    </source>
</evidence>
<keyword evidence="4" id="KW-0238">DNA-binding</keyword>
<name>A0AA38RA21_9PEZI</name>
<dbReference type="EMBL" id="JANBVO010000063">
    <property type="protein sequence ID" value="KAJ9131824.1"/>
    <property type="molecule type" value="Genomic_DNA"/>
</dbReference>
<organism evidence="9 10">
    <name type="scientific">Pleurostoma richardsiae</name>
    <dbReference type="NCBI Taxonomy" id="41990"/>
    <lineage>
        <taxon>Eukaryota</taxon>
        <taxon>Fungi</taxon>
        <taxon>Dikarya</taxon>
        <taxon>Ascomycota</taxon>
        <taxon>Pezizomycotina</taxon>
        <taxon>Sordariomycetes</taxon>
        <taxon>Sordariomycetidae</taxon>
        <taxon>Calosphaeriales</taxon>
        <taxon>Pleurostomataceae</taxon>
        <taxon>Pleurostoma</taxon>
    </lineage>
</organism>
<keyword evidence="2" id="KW-0862">Zinc</keyword>
<dbReference type="CDD" id="cd00067">
    <property type="entry name" value="GAL4"/>
    <property type="match status" value="1"/>
</dbReference>
<accession>A0AA38RA21</accession>
<keyword evidence="1" id="KW-0479">Metal-binding</keyword>
<dbReference type="Proteomes" id="UP001174694">
    <property type="component" value="Unassembled WGS sequence"/>
</dbReference>
<dbReference type="InterPro" id="IPR007219">
    <property type="entry name" value="XnlR_reg_dom"/>
</dbReference>
<reference evidence="9" key="1">
    <citation type="submission" date="2022-07" db="EMBL/GenBank/DDBJ databases">
        <title>Fungi with potential for degradation of polypropylene.</title>
        <authorList>
            <person name="Gostincar C."/>
        </authorList>
    </citation>
    <scope>NUCLEOTIDE SEQUENCE</scope>
    <source>
        <strain evidence="9">EXF-13308</strain>
    </source>
</reference>
<dbReference type="AlphaFoldDB" id="A0AA38RA21"/>
<dbReference type="PROSITE" id="PS50048">
    <property type="entry name" value="ZN2_CY6_FUNGAL_2"/>
    <property type="match status" value="1"/>
</dbReference>
<dbReference type="Pfam" id="PF04082">
    <property type="entry name" value="Fungal_trans"/>
    <property type="match status" value="1"/>
</dbReference>
<dbReference type="Pfam" id="PF00172">
    <property type="entry name" value="Zn_clus"/>
    <property type="match status" value="1"/>
</dbReference>
<dbReference type="PROSITE" id="PS00463">
    <property type="entry name" value="ZN2_CY6_FUNGAL_1"/>
    <property type="match status" value="1"/>
</dbReference>
<evidence type="ECO:0000256" key="5">
    <source>
        <dbReference type="ARBA" id="ARBA00023163"/>
    </source>
</evidence>
<feature type="compositionally biased region" description="Low complexity" evidence="7">
    <location>
        <begin position="79"/>
        <end position="90"/>
    </location>
</feature>
<dbReference type="GO" id="GO:0008270">
    <property type="term" value="F:zinc ion binding"/>
    <property type="evidence" value="ECO:0007669"/>
    <property type="project" value="InterPro"/>
</dbReference>
<dbReference type="GO" id="GO:0001228">
    <property type="term" value="F:DNA-binding transcription activator activity, RNA polymerase II-specific"/>
    <property type="evidence" value="ECO:0007669"/>
    <property type="project" value="TreeGrafter"/>
</dbReference>
<gene>
    <name evidence="9" type="ORF">NKR23_g11544</name>
</gene>
<dbReference type="GO" id="GO:0000978">
    <property type="term" value="F:RNA polymerase II cis-regulatory region sequence-specific DNA binding"/>
    <property type="evidence" value="ECO:0007669"/>
    <property type="project" value="TreeGrafter"/>
</dbReference>
<evidence type="ECO:0000256" key="1">
    <source>
        <dbReference type="ARBA" id="ARBA00022723"/>
    </source>
</evidence>
<dbReference type="InterPro" id="IPR036864">
    <property type="entry name" value="Zn2-C6_fun-type_DNA-bd_sf"/>
</dbReference>
<proteinExistence type="predicted"/>
<dbReference type="InterPro" id="IPR051430">
    <property type="entry name" value="Fungal_TF_Env_Response"/>
</dbReference>
<comment type="caution">
    <text evidence="9">The sequence shown here is derived from an EMBL/GenBank/DDBJ whole genome shotgun (WGS) entry which is preliminary data.</text>
</comment>
<evidence type="ECO:0000256" key="2">
    <source>
        <dbReference type="ARBA" id="ARBA00022833"/>
    </source>
</evidence>
<keyword evidence="10" id="KW-1185">Reference proteome</keyword>
<dbReference type="GO" id="GO:0005634">
    <property type="term" value="C:nucleus"/>
    <property type="evidence" value="ECO:0007669"/>
    <property type="project" value="TreeGrafter"/>
</dbReference>
<evidence type="ECO:0000256" key="3">
    <source>
        <dbReference type="ARBA" id="ARBA00023015"/>
    </source>
</evidence>
<keyword evidence="5" id="KW-0804">Transcription</keyword>
<dbReference type="SMART" id="SM00066">
    <property type="entry name" value="GAL4"/>
    <property type="match status" value="1"/>
</dbReference>
<evidence type="ECO:0000313" key="9">
    <source>
        <dbReference type="EMBL" id="KAJ9131824.1"/>
    </source>
</evidence>
<dbReference type="SMART" id="SM00906">
    <property type="entry name" value="Fungal_trans"/>
    <property type="match status" value="1"/>
</dbReference>
<protein>
    <submittedName>
        <fullName evidence="9">C6 zinc finger domain-containing protein</fullName>
    </submittedName>
</protein>
<dbReference type="PANTHER" id="PTHR31944">
    <property type="entry name" value="HEME-RESPONSIVE ZINC FINGER TRANSCRIPTION FACTOR HAP1"/>
    <property type="match status" value="1"/>
</dbReference>
<dbReference type="GO" id="GO:0006351">
    <property type="term" value="P:DNA-templated transcription"/>
    <property type="evidence" value="ECO:0007669"/>
    <property type="project" value="InterPro"/>
</dbReference>
<dbReference type="Gene3D" id="4.10.240.10">
    <property type="entry name" value="Zn(2)-C6 fungal-type DNA-binding domain"/>
    <property type="match status" value="1"/>
</dbReference>
<sequence length="714" mass="80383">MGRTEPKRQNRLWLSCTECRARKVKCDRARPCHRCVKGDIADQCHYDLHPRATRETAPGQLVFAAREVDGRRLRKGDTEAAAPSSESLPARIPGHSNSTSHGSQPIATAPPFTEKGRVISLQLLWHGSHSVDTYVEPLRERTISTPKEVIFGENDATVYWGRSHETNFVPRITDAAKLLLEPDKEDDVSTLYHIERSTRPRETIPIRAHDAELRNLLPSREETDKLVSIYVRRFEIFYKIIHIPTFLKDYTRLWDADPAVSDYGPPNFLAQLLGICAIGSGLVDQTNTVSSLSRSAGQWIEAVQFWLFKQDPRAQMTLGHLQAHLLMLVAGDVHWIKIDRSWISAGMLVRNAISAGLHREPSDFTRVSPFYAELRRRLWYSILEFDLQASFAKGRAPSIRDEDYDCRRPSGIIDDEILSEGVTDAQISAAESIHMTSPPLYACLANSLSLRMKVCRLVNGINLTAHYEQVLKLDAELKAFLDQAATIIQPEPDGFKRTLLNILTRRATIALHAPFLTRTLHDPRYLYSRQVCVDVATTVLADSLSLLNEPGPFATVNNICRCEISNSVFLICHELLTQAVKRRRSLRIVMPQCNGQEQILVDLVEKTAQAVASICKPDIVSQRTCAWMQLSAELSRAAVGDDAMTAISMKESIGRSVQAYRASIQQAESDNTMGSGTVDVNYSLWSTDFGNMVDEDYFNLFLNLNNLEGFNQWY</sequence>
<dbReference type="PANTHER" id="PTHR31944:SF131">
    <property type="entry name" value="HEME-RESPONSIVE ZINC FINGER TRANSCRIPTION FACTOR HAP1"/>
    <property type="match status" value="1"/>
</dbReference>
<keyword evidence="6" id="KW-0539">Nucleus</keyword>
<evidence type="ECO:0000256" key="4">
    <source>
        <dbReference type="ARBA" id="ARBA00023125"/>
    </source>
</evidence>
<evidence type="ECO:0000259" key="8">
    <source>
        <dbReference type="PROSITE" id="PS50048"/>
    </source>
</evidence>
<feature type="compositionally biased region" description="Polar residues" evidence="7">
    <location>
        <begin position="95"/>
        <end position="106"/>
    </location>
</feature>
<evidence type="ECO:0000256" key="6">
    <source>
        <dbReference type="ARBA" id="ARBA00023242"/>
    </source>
</evidence>
<dbReference type="InterPro" id="IPR001138">
    <property type="entry name" value="Zn2Cys6_DnaBD"/>
</dbReference>
<evidence type="ECO:0000313" key="10">
    <source>
        <dbReference type="Proteomes" id="UP001174694"/>
    </source>
</evidence>
<feature type="domain" description="Zn(2)-C6 fungal-type" evidence="8">
    <location>
        <begin position="15"/>
        <end position="46"/>
    </location>
</feature>
<dbReference type="CDD" id="cd12148">
    <property type="entry name" value="fungal_TF_MHR"/>
    <property type="match status" value="1"/>
</dbReference>
<feature type="region of interest" description="Disordered" evidence="7">
    <location>
        <begin position="72"/>
        <end position="108"/>
    </location>
</feature>